<evidence type="ECO:0000256" key="1">
    <source>
        <dbReference type="ARBA" id="ARBA00023235"/>
    </source>
</evidence>
<dbReference type="GO" id="GO:0008761">
    <property type="term" value="F:UDP-N-acetylglucosamine 2-epimerase activity"/>
    <property type="evidence" value="ECO:0007669"/>
    <property type="project" value="UniProtKB-EC"/>
</dbReference>
<keyword evidence="1 5" id="KW-0413">Isomerase</keyword>
<evidence type="ECO:0000256" key="3">
    <source>
        <dbReference type="ARBA" id="ARBA00038858"/>
    </source>
</evidence>
<accession>A0A0P9CIL3</accession>
<dbReference type="NCBIfam" id="TIGR00236">
    <property type="entry name" value="wecB"/>
    <property type="match status" value="1"/>
</dbReference>
<dbReference type="RefSeq" id="WP_054970188.1">
    <property type="nucleotide sequence ID" value="NZ_LJCO01000069.1"/>
</dbReference>
<protein>
    <recommendedName>
        <fullName evidence="3">UDP-N-acetylglucosamine 2-epimerase (non-hydrolyzing)</fullName>
        <ecNumber evidence="3">5.1.3.14</ecNumber>
    </recommendedName>
    <alternativeName>
        <fullName evidence="4">UDP-GlcNAc-2-epimerase</fullName>
    </alternativeName>
</protein>
<dbReference type="EC" id="5.1.3.14" evidence="3"/>
<gene>
    <name evidence="7" type="ORF">AN477_15895</name>
</gene>
<reference evidence="7 8" key="1">
    <citation type="submission" date="2015-09" db="EMBL/GenBank/DDBJ databases">
        <title>Draft genome sequence of Alicyclobacillus ferrooxydans DSM 22381.</title>
        <authorList>
            <person name="Hemp J."/>
        </authorList>
    </citation>
    <scope>NUCLEOTIDE SEQUENCE [LARGE SCALE GENOMIC DNA]</scope>
    <source>
        <strain evidence="7 8">TC-34</strain>
    </source>
</reference>
<dbReference type="EMBL" id="LJCO01000069">
    <property type="protein sequence ID" value="KPV42862.1"/>
    <property type="molecule type" value="Genomic_DNA"/>
</dbReference>
<dbReference type="FunFam" id="3.40.50.2000:FF:000043">
    <property type="entry name" value="UDP-N-acetylglucosamine 2-epimerase"/>
    <property type="match status" value="1"/>
</dbReference>
<dbReference type="OrthoDB" id="9803238at2"/>
<evidence type="ECO:0000313" key="8">
    <source>
        <dbReference type="Proteomes" id="UP000050482"/>
    </source>
</evidence>
<dbReference type="InterPro" id="IPR029767">
    <property type="entry name" value="WecB-like"/>
</dbReference>
<dbReference type="CDD" id="cd03786">
    <property type="entry name" value="GTB_UDP-GlcNAc_2-Epimerase"/>
    <property type="match status" value="1"/>
</dbReference>
<evidence type="ECO:0000256" key="5">
    <source>
        <dbReference type="RuleBase" id="RU003513"/>
    </source>
</evidence>
<dbReference type="Proteomes" id="UP000050482">
    <property type="component" value="Unassembled WGS sequence"/>
</dbReference>
<comment type="caution">
    <text evidence="7">The sequence shown here is derived from an EMBL/GenBank/DDBJ whole genome shotgun (WGS) entry which is preliminary data.</text>
</comment>
<keyword evidence="8" id="KW-1185">Reference proteome</keyword>
<dbReference type="AlphaFoldDB" id="A0A0P9CIL3"/>
<evidence type="ECO:0000313" key="7">
    <source>
        <dbReference type="EMBL" id="KPV42862.1"/>
    </source>
</evidence>
<dbReference type="PANTHER" id="PTHR43174:SF2">
    <property type="entry name" value="UDP-N-ACETYLGLUCOSAMINE 2-EPIMERASE"/>
    <property type="match status" value="1"/>
</dbReference>
<name>A0A0P9CIL3_9BACL</name>
<feature type="domain" description="UDP-N-acetylglucosamine 2-epimerase" evidence="6">
    <location>
        <begin position="20"/>
        <end position="358"/>
    </location>
</feature>
<dbReference type="PATRIC" id="fig|471514.4.peg.4865"/>
<organism evidence="7 8">
    <name type="scientific">Alicyclobacillus ferrooxydans</name>
    <dbReference type="NCBI Taxonomy" id="471514"/>
    <lineage>
        <taxon>Bacteria</taxon>
        <taxon>Bacillati</taxon>
        <taxon>Bacillota</taxon>
        <taxon>Bacilli</taxon>
        <taxon>Bacillales</taxon>
        <taxon>Alicyclobacillaceae</taxon>
        <taxon>Alicyclobacillus</taxon>
    </lineage>
</organism>
<evidence type="ECO:0000256" key="2">
    <source>
        <dbReference type="ARBA" id="ARBA00038209"/>
    </source>
</evidence>
<comment type="similarity">
    <text evidence="2 5">Belongs to the UDP-N-acetylglucosamine 2-epimerase family.</text>
</comment>
<evidence type="ECO:0000259" key="6">
    <source>
        <dbReference type="Pfam" id="PF02350"/>
    </source>
</evidence>
<dbReference type="Pfam" id="PF02350">
    <property type="entry name" value="Epimerase_2"/>
    <property type="match status" value="1"/>
</dbReference>
<dbReference type="PANTHER" id="PTHR43174">
    <property type="entry name" value="UDP-N-ACETYLGLUCOSAMINE 2-EPIMERASE"/>
    <property type="match status" value="1"/>
</dbReference>
<evidence type="ECO:0000256" key="4">
    <source>
        <dbReference type="ARBA" id="ARBA00079400"/>
    </source>
</evidence>
<proteinExistence type="inferred from homology"/>
<dbReference type="STRING" id="471514.AN477_15895"/>
<sequence>MTVFGTRPEAVKMAPLVKVLEQNPFIESLVCVTAQHREMLDQVLEVFNVHPDDDLDIMEPSQSLGTITRKALEGLETVIAQRKPDIVLVHGDTTTTLAAALAAFYQQVKIGHVEAGLRTYDKYSPFPEEMNRQLADVLTDLFFAPTSWAAGNLYREAKPEENVFITGNTAVDAMATTVRQQYHHEVLDSIPDGTRIVYMTSHRRENLGEPLGNICRAARRLVDAHPDVHLIYPMHLNPSVRETAVSVLGGHDRIHLIEPLGVIDNHNFMSRSTLILTDSGGIQEEAPSLGVPVLVMRDTTERPEGVEAGTLRLVGTDEEAIYNNGYELLNDEAVYQDMAGRKNPYGDGHASERIAEAILYHFGMGEKPATFE</sequence>
<dbReference type="InterPro" id="IPR003331">
    <property type="entry name" value="UDP_GlcNAc_Epimerase_2_dom"/>
</dbReference>
<dbReference type="Gene3D" id="3.40.50.2000">
    <property type="entry name" value="Glycogen Phosphorylase B"/>
    <property type="match status" value="2"/>
</dbReference>
<dbReference type="SUPFAM" id="SSF53756">
    <property type="entry name" value="UDP-Glycosyltransferase/glycogen phosphorylase"/>
    <property type="match status" value="1"/>
</dbReference>